<evidence type="ECO:0000313" key="1">
    <source>
        <dbReference type="EMBL" id="KAJ8667589.1"/>
    </source>
</evidence>
<keyword evidence="2" id="KW-1185">Reference proteome</keyword>
<protein>
    <submittedName>
        <fullName evidence="1">Uncharacterized protein</fullName>
    </submittedName>
</protein>
<organism evidence="1 2">
    <name type="scientific">Eretmocerus hayati</name>
    <dbReference type="NCBI Taxonomy" id="131215"/>
    <lineage>
        <taxon>Eukaryota</taxon>
        <taxon>Metazoa</taxon>
        <taxon>Ecdysozoa</taxon>
        <taxon>Arthropoda</taxon>
        <taxon>Hexapoda</taxon>
        <taxon>Insecta</taxon>
        <taxon>Pterygota</taxon>
        <taxon>Neoptera</taxon>
        <taxon>Endopterygota</taxon>
        <taxon>Hymenoptera</taxon>
        <taxon>Apocrita</taxon>
        <taxon>Proctotrupomorpha</taxon>
        <taxon>Chalcidoidea</taxon>
        <taxon>Aphelinidae</taxon>
        <taxon>Aphelininae</taxon>
        <taxon>Eretmocerus</taxon>
    </lineage>
</organism>
<name>A0ACC2N958_9HYME</name>
<sequence length="126" mass="13959">MLSSPGTTDPTKIFILGEPLKILEPAFNYPICSSLLGEYCVEKGTPGDLVKFSLADMKMSDIISEIGDNSSGDEDMEITNFVIVNLEDENNLSAWEKVNPIIVPISFLSFENDLNDEKGPICWREP</sequence>
<dbReference type="Proteomes" id="UP001239111">
    <property type="component" value="Chromosome 4"/>
</dbReference>
<evidence type="ECO:0000313" key="2">
    <source>
        <dbReference type="Proteomes" id="UP001239111"/>
    </source>
</evidence>
<comment type="caution">
    <text evidence="1">The sequence shown here is derived from an EMBL/GenBank/DDBJ whole genome shotgun (WGS) entry which is preliminary data.</text>
</comment>
<gene>
    <name evidence="1" type="ORF">QAD02_009252</name>
</gene>
<proteinExistence type="predicted"/>
<dbReference type="EMBL" id="CM056744">
    <property type="protein sequence ID" value="KAJ8667589.1"/>
    <property type="molecule type" value="Genomic_DNA"/>
</dbReference>
<accession>A0ACC2N958</accession>
<reference evidence="1" key="1">
    <citation type="submission" date="2023-04" db="EMBL/GenBank/DDBJ databases">
        <title>A chromosome-level genome assembly of the parasitoid wasp Eretmocerus hayati.</title>
        <authorList>
            <person name="Zhong Y."/>
            <person name="Liu S."/>
            <person name="Liu Y."/>
        </authorList>
    </citation>
    <scope>NUCLEOTIDE SEQUENCE</scope>
    <source>
        <strain evidence="1">ZJU_SS_LIU_2023</strain>
    </source>
</reference>